<accession>A0AAU7W1W5</accession>
<dbReference type="InterPro" id="IPR052604">
    <property type="entry name" value="Mito_Tim_assembly_helper"/>
</dbReference>
<dbReference type="PANTHER" id="PTHR28082">
    <property type="entry name" value="ZINC FINGER PROTEIN"/>
    <property type="match status" value="1"/>
</dbReference>
<dbReference type="InterPro" id="IPR016694">
    <property type="entry name" value="UCP017292"/>
</dbReference>
<dbReference type="InterPro" id="IPR037274">
    <property type="entry name" value="Znf_CHY_sf"/>
</dbReference>
<keyword evidence="3" id="KW-0862">Zinc</keyword>
<dbReference type="Pfam" id="PF05495">
    <property type="entry name" value="zf-CHY"/>
    <property type="match status" value="1"/>
</dbReference>
<dbReference type="PROSITE" id="PS51266">
    <property type="entry name" value="ZF_CHY"/>
    <property type="match status" value="1"/>
</dbReference>
<dbReference type="PIRSF" id="PIRSF017292">
    <property type="entry name" value="UCP017292_Znf_CHY"/>
    <property type="match status" value="1"/>
</dbReference>
<evidence type="ECO:0000256" key="2">
    <source>
        <dbReference type="ARBA" id="ARBA00022771"/>
    </source>
</evidence>
<reference evidence="6" key="1">
    <citation type="submission" date="2024-06" db="EMBL/GenBank/DDBJ databases">
        <title>Draft genome sequence of Microbacterium sp. strain A8/3-1, isolated from Oxytropis tragacanthoides Fisch. ex DC. Root nodules in the Altai region of Russia.</title>
        <authorList>
            <person name="Sazanova A."/>
            <person name="Guro P."/>
            <person name="Kuznetsova I."/>
            <person name="Belimov A."/>
            <person name="Safronova V."/>
        </authorList>
    </citation>
    <scope>NUCLEOTIDE SEQUENCE</scope>
    <source>
        <strain evidence="6">A8/3-1</strain>
    </source>
</reference>
<dbReference type="InterPro" id="IPR008913">
    <property type="entry name" value="Znf_CHY"/>
</dbReference>
<keyword evidence="2" id="KW-0863">Zinc-finger</keyword>
<dbReference type="EMBL" id="CP158357">
    <property type="protein sequence ID" value="XBX80325.1"/>
    <property type="molecule type" value="Genomic_DNA"/>
</dbReference>
<keyword evidence="1" id="KW-0479">Metal-binding</keyword>
<evidence type="ECO:0000256" key="3">
    <source>
        <dbReference type="ARBA" id="ARBA00022833"/>
    </source>
</evidence>
<evidence type="ECO:0000259" key="4">
    <source>
        <dbReference type="PROSITE" id="PS50157"/>
    </source>
</evidence>
<dbReference type="PROSITE" id="PS50157">
    <property type="entry name" value="ZINC_FINGER_C2H2_2"/>
    <property type="match status" value="1"/>
</dbReference>
<dbReference type="SUPFAM" id="SSF161219">
    <property type="entry name" value="CHY zinc finger-like"/>
    <property type="match status" value="1"/>
</dbReference>
<dbReference type="RefSeq" id="WP_350353146.1">
    <property type="nucleotide sequence ID" value="NZ_CP158357.1"/>
</dbReference>
<name>A0AAU7W1W5_9MICO</name>
<feature type="domain" description="C2H2-type" evidence="4">
    <location>
        <begin position="84"/>
        <end position="113"/>
    </location>
</feature>
<evidence type="ECO:0000259" key="5">
    <source>
        <dbReference type="PROSITE" id="PS51266"/>
    </source>
</evidence>
<organism evidence="6">
    <name type="scientific">Microbacterium sp. A8/3-1</name>
    <dbReference type="NCBI Taxonomy" id="3160749"/>
    <lineage>
        <taxon>Bacteria</taxon>
        <taxon>Bacillati</taxon>
        <taxon>Actinomycetota</taxon>
        <taxon>Actinomycetes</taxon>
        <taxon>Micrococcales</taxon>
        <taxon>Microbacteriaceae</taxon>
        <taxon>Microbacterium</taxon>
    </lineage>
</organism>
<dbReference type="GO" id="GO:0045041">
    <property type="term" value="P:protein import into mitochondrial intermembrane space"/>
    <property type="evidence" value="ECO:0007669"/>
    <property type="project" value="TreeGrafter"/>
</dbReference>
<gene>
    <name evidence="6" type="ORF">ABS642_09600</name>
</gene>
<dbReference type="PANTHER" id="PTHR28082:SF1">
    <property type="entry name" value="HELPER OF TIM PROTEIN 13"/>
    <property type="match status" value="1"/>
</dbReference>
<sequence length="126" mass="13808">MRDRPPVRGAVVDDMTRCVHYRTAVDIVAIRFACCGEYYPCHLCHEEAAGHPARQWGVEERDTKAVLCGACGEELTIADYLASSSCPECGAAFNERCALHAHLYFEVEAGQPASGRAQRVGRGVEH</sequence>
<dbReference type="GO" id="GO:0008270">
    <property type="term" value="F:zinc ion binding"/>
    <property type="evidence" value="ECO:0007669"/>
    <property type="project" value="UniProtKB-KW"/>
</dbReference>
<dbReference type="InterPro" id="IPR013087">
    <property type="entry name" value="Znf_C2H2_type"/>
</dbReference>
<feature type="domain" description="CHY-type" evidence="5">
    <location>
        <begin position="11"/>
        <end position="91"/>
    </location>
</feature>
<evidence type="ECO:0000256" key="1">
    <source>
        <dbReference type="ARBA" id="ARBA00022723"/>
    </source>
</evidence>
<evidence type="ECO:0000313" key="6">
    <source>
        <dbReference type="EMBL" id="XBX80325.1"/>
    </source>
</evidence>
<protein>
    <submittedName>
        <fullName evidence="6">CHY zinc finger protein</fullName>
    </submittedName>
</protein>
<dbReference type="AlphaFoldDB" id="A0AAU7W1W5"/>
<proteinExistence type="predicted"/>